<evidence type="ECO:0008006" key="3">
    <source>
        <dbReference type="Google" id="ProtNLM"/>
    </source>
</evidence>
<dbReference type="AlphaFoldDB" id="A0A133VS09"/>
<dbReference type="EMBL" id="LHYN01000009">
    <property type="protein sequence ID" value="KXB09234.1"/>
    <property type="molecule type" value="Genomic_DNA"/>
</dbReference>
<keyword evidence="2" id="KW-1185">Reference proteome</keyword>
<proteinExistence type="predicted"/>
<protein>
    <recommendedName>
        <fullName evidence="3">HTH cro/C1-type domain-containing protein</fullName>
    </recommendedName>
</protein>
<sequence length="103" mass="11666">MSVHKRYRFDGLSEYVSRRARVKLVDVITSKDVTVGEIARIVGVSSRSVRRWLDPGEVHPCNRNLDKLLDLAFEVAPVESSTILTSEVAEFSRLVGERHLMGR</sequence>
<name>A0A133VS09_9EURY</name>
<reference evidence="1 2" key="1">
    <citation type="journal article" date="2016" name="Sci. Rep.">
        <title>Metabolic traits of an uncultured archaeal lineage -MSBL1- from brine pools of the Red Sea.</title>
        <authorList>
            <person name="Mwirichia R."/>
            <person name="Alam I."/>
            <person name="Rashid M."/>
            <person name="Vinu M."/>
            <person name="Ba-Alawi W."/>
            <person name="Anthony Kamau A."/>
            <person name="Kamanda Ngugi D."/>
            <person name="Goker M."/>
            <person name="Klenk H.P."/>
            <person name="Bajic V."/>
            <person name="Stingl U."/>
        </authorList>
    </citation>
    <scope>NUCLEOTIDE SEQUENCE [LARGE SCALE GENOMIC DNA]</scope>
    <source>
        <strain evidence="1">SCGC-AAA833K04</strain>
    </source>
</reference>
<gene>
    <name evidence="1" type="ORF">AKJ46_00695</name>
</gene>
<organism evidence="1 2">
    <name type="scientific">candidate division MSBL1 archaeon SCGC-AAA833K04</name>
    <dbReference type="NCBI Taxonomy" id="1698258"/>
    <lineage>
        <taxon>Archaea</taxon>
        <taxon>Methanobacteriati</taxon>
        <taxon>Methanobacteriota</taxon>
        <taxon>candidate division MSBL1</taxon>
    </lineage>
</organism>
<accession>A0A133VS09</accession>
<comment type="caution">
    <text evidence="1">The sequence shown here is derived from an EMBL/GenBank/DDBJ whole genome shotgun (WGS) entry which is preliminary data.</text>
</comment>
<evidence type="ECO:0000313" key="2">
    <source>
        <dbReference type="Proteomes" id="UP000070038"/>
    </source>
</evidence>
<dbReference type="Proteomes" id="UP000070038">
    <property type="component" value="Unassembled WGS sequence"/>
</dbReference>
<evidence type="ECO:0000313" key="1">
    <source>
        <dbReference type="EMBL" id="KXB09234.1"/>
    </source>
</evidence>